<dbReference type="Proteomes" id="UP000317315">
    <property type="component" value="Unassembled WGS sequence"/>
</dbReference>
<sequence length="114" mass="13163">MKIDKSILILAFFLGFSVPSFAGDICSTKLEAESVKNPLPVKYQQLKAQNEELKRKLEDCKAEKERVKEEISRLNEEISTLESKEARLRIQLLQLPSKESLEEQIRKLESEEGR</sequence>
<dbReference type="RefSeq" id="WP_142933328.1">
    <property type="nucleotide sequence ID" value="NZ_FXTM01000001.1"/>
</dbReference>
<evidence type="ECO:0000313" key="4">
    <source>
        <dbReference type="Proteomes" id="UP000317315"/>
    </source>
</evidence>
<keyword evidence="2" id="KW-0732">Signal</keyword>
<evidence type="ECO:0000256" key="1">
    <source>
        <dbReference type="SAM" id="Coils"/>
    </source>
</evidence>
<feature type="chain" id="PRO_5021824847" evidence="2">
    <location>
        <begin position="23"/>
        <end position="114"/>
    </location>
</feature>
<evidence type="ECO:0000256" key="2">
    <source>
        <dbReference type="SAM" id="SignalP"/>
    </source>
</evidence>
<gene>
    <name evidence="3" type="ORF">SAMN06269117_10135</name>
</gene>
<keyword evidence="4" id="KW-1185">Reference proteome</keyword>
<evidence type="ECO:0000313" key="3">
    <source>
        <dbReference type="EMBL" id="SMO32162.1"/>
    </source>
</evidence>
<reference evidence="3 4" key="1">
    <citation type="submission" date="2017-05" db="EMBL/GenBank/DDBJ databases">
        <authorList>
            <person name="Varghese N."/>
            <person name="Submissions S."/>
        </authorList>
    </citation>
    <scope>NUCLEOTIDE SEQUENCE [LARGE SCALE GENOMIC DNA]</scope>
    <source>
        <strain evidence="3 4">DSM 16304</strain>
    </source>
</reference>
<feature type="coiled-coil region" evidence="1">
    <location>
        <begin position="43"/>
        <end position="91"/>
    </location>
</feature>
<dbReference type="OrthoDB" id="9932779at2"/>
<organism evidence="3 4">
    <name type="scientific">Balnearium lithotrophicum</name>
    <dbReference type="NCBI Taxonomy" id="223788"/>
    <lineage>
        <taxon>Bacteria</taxon>
        <taxon>Pseudomonadati</taxon>
        <taxon>Aquificota</taxon>
        <taxon>Aquificia</taxon>
        <taxon>Desulfurobacteriales</taxon>
        <taxon>Desulfurobacteriaceae</taxon>
        <taxon>Balnearium</taxon>
    </lineage>
</organism>
<name>A0A521ABK9_9BACT</name>
<feature type="signal peptide" evidence="2">
    <location>
        <begin position="1"/>
        <end position="22"/>
    </location>
</feature>
<dbReference type="AlphaFoldDB" id="A0A521ABK9"/>
<dbReference type="EMBL" id="FXTM01000001">
    <property type="protein sequence ID" value="SMO32162.1"/>
    <property type="molecule type" value="Genomic_DNA"/>
</dbReference>
<proteinExistence type="predicted"/>
<keyword evidence="1" id="KW-0175">Coiled coil</keyword>
<protein>
    <submittedName>
        <fullName evidence="3">Uncharacterized protein</fullName>
    </submittedName>
</protein>
<accession>A0A521ABK9</accession>
<dbReference type="Gene3D" id="6.10.250.3110">
    <property type="match status" value="1"/>
</dbReference>